<feature type="region of interest" description="Disordered" evidence="9">
    <location>
        <begin position="1"/>
        <end position="95"/>
    </location>
</feature>
<evidence type="ECO:0000256" key="1">
    <source>
        <dbReference type="ARBA" id="ARBA00004123"/>
    </source>
</evidence>
<feature type="compositionally biased region" description="Polar residues" evidence="9">
    <location>
        <begin position="60"/>
        <end position="71"/>
    </location>
</feature>
<dbReference type="InterPro" id="IPR011039">
    <property type="entry name" value="TFIIF_interaction"/>
</dbReference>
<feature type="coiled-coil region" evidence="8">
    <location>
        <begin position="168"/>
        <end position="195"/>
    </location>
</feature>
<evidence type="ECO:0000256" key="5">
    <source>
        <dbReference type="ARBA" id="ARBA00023163"/>
    </source>
</evidence>
<sequence>MSTSPPVPPSGRTPNGGPPPFIRRPKADPLVRPKKRQPRRPYPASKVPAPKVNGVAAATGNRSNIKVSQNGGLPAASQPTAAPASSIWSQPPGENVKEFPLVKTKRALLEGLRHHVARFSSNKLIDPFSERDFTRPVRLHRRDPRAPPAGAGGVIKDEDTDMVNADSKDAMLDDKERERQEILRLEKEAQRQADLAQIAPSVSTGPSNNQKKQPFKKKTQQVFRNDVSAEAQAQSKLRYEEALPWHLEDFDNKNTWVGNYESALSGTYVMLVLTNTGFEMVSLEKWYKFTPKNQFKALTIEEAEARMGQKVKEPRWFMDSQRERMRKKEEEENKKAGSKLFLGKWERAPTGRAGAAIKSEFADADDLDYEEDRFADDEENQLFEGDADEAKEAEDRIKRDQLQANIFDLKDEKEYDKEDELEKRETELSKKLGKKIRKTLVKQEKNYVYDTDSDDNPYSSSSDSDSSEEEKRKEEEAKKEEEKKATLEREKSKTKDSEKPPSGTSSKGTNTPSGRNKTSDPLKLKSSALKRPGSPNLSEASGNESSKKKKHKKKHGSSSQDTGTSTPLPESRPMSPAPSSSAPAQLGQPRKSSVISLTVDPAKLQEVTSAPPRPSSSLSRANFASNSDGETTDGGASRKIKLRFGSAANPSPTSSRAGSPNPPDGAARKGSLPRPVGSGNKPGSPGDATPATSLPPITEAEVRAAIPPGGTTVQDLSATFKNRITNKTAFISMVKKVAIMGPDKL</sequence>
<evidence type="ECO:0000256" key="3">
    <source>
        <dbReference type="ARBA" id="ARBA00023015"/>
    </source>
</evidence>
<feature type="compositionally biased region" description="Pro residues" evidence="9">
    <location>
        <begin position="1"/>
        <end position="22"/>
    </location>
</feature>
<feature type="compositionally biased region" description="Basic and acidic residues" evidence="9">
    <location>
        <begin position="413"/>
        <end position="430"/>
    </location>
</feature>
<dbReference type="Pfam" id="PF05793">
    <property type="entry name" value="TFIIF_alpha"/>
    <property type="match status" value="1"/>
</dbReference>
<feature type="compositionally biased region" description="Basic residues" evidence="9">
    <location>
        <begin position="431"/>
        <end position="440"/>
    </location>
</feature>
<feature type="region of interest" description="Disordered" evidence="9">
    <location>
        <begin position="413"/>
        <end position="712"/>
    </location>
</feature>
<keyword evidence="4 7" id="KW-0238">DNA-binding</keyword>
<keyword evidence="6 7" id="KW-0539">Nucleus</keyword>
<keyword evidence="11" id="KW-1185">Reference proteome</keyword>
<feature type="compositionally biased region" description="Polar residues" evidence="9">
    <location>
        <begin position="535"/>
        <end position="544"/>
    </location>
</feature>
<evidence type="ECO:0000256" key="7">
    <source>
        <dbReference type="RuleBase" id="RU366044"/>
    </source>
</evidence>
<dbReference type="GO" id="GO:0006367">
    <property type="term" value="P:transcription initiation at RNA polymerase II promoter"/>
    <property type="evidence" value="ECO:0007669"/>
    <property type="project" value="InterPro"/>
</dbReference>
<evidence type="ECO:0000256" key="8">
    <source>
        <dbReference type="SAM" id="Coils"/>
    </source>
</evidence>
<feature type="non-terminal residue" evidence="10">
    <location>
        <position position="1"/>
    </location>
</feature>
<dbReference type="EMBL" id="JAGHQM010000954">
    <property type="protein sequence ID" value="KAH0556975.1"/>
    <property type="molecule type" value="Genomic_DNA"/>
</dbReference>
<gene>
    <name evidence="10" type="ORF">GP486_005234</name>
</gene>
<feature type="compositionally biased region" description="Basic residues" evidence="9">
    <location>
        <begin position="547"/>
        <end position="556"/>
    </location>
</feature>
<protein>
    <recommendedName>
        <fullName evidence="7">Transcription initiation factor IIF subunit alpha</fullName>
    </recommendedName>
</protein>
<evidence type="ECO:0000313" key="11">
    <source>
        <dbReference type="Proteomes" id="UP000750711"/>
    </source>
</evidence>
<keyword evidence="5 7" id="KW-0804">Transcription</keyword>
<feature type="compositionally biased region" description="Basic and acidic residues" evidence="9">
    <location>
        <begin position="469"/>
        <end position="499"/>
    </location>
</feature>
<dbReference type="GO" id="GO:0016251">
    <property type="term" value="F:RNA polymerase II general transcription initiation factor activity"/>
    <property type="evidence" value="ECO:0007669"/>
    <property type="project" value="TreeGrafter"/>
</dbReference>
<feature type="region of interest" description="Disordered" evidence="9">
    <location>
        <begin position="197"/>
        <end position="222"/>
    </location>
</feature>
<feature type="region of interest" description="Disordered" evidence="9">
    <location>
        <begin position="376"/>
        <end position="397"/>
    </location>
</feature>
<evidence type="ECO:0000313" key="10">
    <source>
        <dbReference type="EMBL" id="KAH0556975.1"/>
    </source>
</evidence>
<dbReference type="GO" id="GO:0001096">
    <property type="term" value="F:TFIIF-class transcription factor complex binding"/>
    <property type="evidence" value="ECO:0007669"/>
    <property type="project" value="TreeGrafter"/>
</dbReference>
<dbReference type="Proteomes" id="UP000750711">
    <property type="component" value="Unassembled WGS sequence"/>
</dbReference>
<feature type="compositionally biased region" description="Low complexity" evidence="9">
    <location>
        <begin position="74"/>
        <end position="86"/>
    </location>
</feature>
<dbReference type="AlphaFoldDB" id="A0A9P8RMM8"/>
<feature type="compositionally biased region" description="Acidic residues" evidence="9">
    <location>
        <begin position="376"/>
        <end position="387"/>
    </location>
</feature>
<comment type="similarity">
    <text evidence="2 7">Belongs to the TFIIF alpha subunit family.</text>
</comment>
<organism evidence="10 11">
    <name type="scientific">Trichoglossum hirsutum</name>
    <dbReference type="NCBI Taxonomy" id="265104"/>
    <lineage>
        <taxon>Eukaryota</taxon>
        <taxon>Fungi</taxon>
        <taxon>Dikarya</taxon>
        <taxon>Ascomycota</taxon>
        <taxon>Pezizomycotina</taxon>
        <taxon>Geoglossomycetes</taxon>
        <taxon>Geoglossales</taxon>
        <taxon>Geoglossaceae</taxon>
        <taxon>Trichoglossum</taxon>
    </lineage>
</organism>
<feature type="compositionally biased region" description="Basic and acidic residues" evidence="9">
    <location>
        <begin position="388"/>
        <end position="397"/>
    </location>
</feature>
<name>A0A9P8RMM8_9PEZI</name>
<dbReference type="InterPro" id="IPR008851">
    <property type="entry name" value="TFIIF-alpha"/>
</dbReference>
<comment type="function">
    <text evidence="7">TFIIF is a general transcription initiation factor that binds to RNA polymerase II and helps to recruit it to the initiation complex in collaboration with TFIIB. It promotes transcription elongation.</text>
</comment>
<feature type="compositionally biased region" description="Polar residues" evidence="9">
    <location>
        <begin position="502"/>
        <end position="516"/>
    </location>
</feature>
<proteinExistence type="inferred from homology"/>
<comment type="caution">
    <text evidence="10">The sequence shown here is derived from an EMBL/GenBank/DDBJ whole genome shotgun (WGS) entry which is preliminary data.</text>
</comment>
<dbReference type="GO" id="GO:0005674">
    <property type="term" value="C:transcription factor TFIIF complex"/>
    <property type="evidence" value="ECO:0007669"/>
    <property type="project" value="TreeGrafter"/>
</dbReference>
<dbReference type="GO" id="GO:0003677">
    <property type="term" value="F:DNA binding"/>
    <property type="evidence" value="ECO:0007669"/>
    <property type="project" value="UniProtKB-KW"/>
</dbReference>
<keyword evidence="8" id="KW-0175">Coiled coil</keyword>
<dbReference type="PANTHER" id="PTHR13011">
    <property type="entry name" value="TFIIF-ALPHA"/>
    <property type="match status" value="1"/>
</dbReference>
<dbReference type="GO" id="GO:0032968">
    <property type="term" value="P:positive regulation of transcription elongation by RNA polymerase II"/>
    <property type="evidence" value="ECO:0007669"/>
    <property type="project" value="InterPro"/>
</dbReference>
<dbReference type="SUPFAM" id="SSF50916">
    <property type="entry name" value="Rap30/74 interaction domains"/>
    <property type="match status" value="1"/>
</dbReference>
<reference evidence="10" key="1">
    <citation type="submission" date="2021-03" db="EMBL/GenBank/DDBJ databases">
        <title>Comparative genomics and phylogenomic investigation of the class Geoglossomycetes provide insights into ecological specialization and systematics.</title>
        <authorList>
            <person name="Melie T."/>
            <person name="Pirro S."/>
            <person name="Miller A.N."/>
            <person name="Quandt A."/>
        </authorList>
    </citation>
    <scope>NUCLEOTIDE SEQUENCE</scope>
    <source>
        <strain evidence="10">CAQ_001_2017</strain>
    </source>
</reference>
<feature type="compositionally biased region" description="Polar residues" evidence="9">
    <location>
        <begin position="200"/>
        <end position="209"/>
    </location>
</feature>
<evidence type="ECO:0000256" key="9">
    <source>
        <dbReference type="SAM" id="MobiDB-lite"/>
    </source>
</evidence>
<dbReference type="PANTHER" id="PTHR13011:SF0">
    <property type="entry name" value="GENERAL TRANSCRIPTION FACTOR IIF SUBUNIT 1"/>
    <property type="match status" value="1"/>
</dbReference>
<evidence type="ECO:0000256" key="2">
    <source>
        <dbReference type="ARBA" id="ARBA00005249"/>
    </source>
</evidence>
<comment type="subcellular location">
    <subcellularLocation>
        <location evidence="1 7">Nucleus</location>
    </subcellularLocation>
</comment>
<evidence type="ECO:0000256" key="6">
    <source>
        <dbReference type="ARBA" id="ARBA00023242"/>
    </source>
</evidence>
<feature type="compositionally biased region" description="Polar residues" evidence="9">
    <location>
        <begin position="648"/>
        <end position="658"/>
    </location>
</feature>
<feature type="compositionally biased region" description="Low complexity" evidence="9">
    <location>
        <begin position="569"/>
        <end position="584"/>
    </location>
</feature>
<keyword evidence="3 7" id="KW-0805">Transcription regulation</keyword>
<evidence type="ECO:0000256" key="4">
    <source>
        <dbReference type="ARBA" id="ARBA00023125"/>
    </source>
</evidence>
<accession>A0A9P8RMM8</accession>